<keyword evidence="4" id="KW-1185">Reference proteome</keyword>
<reference evidence="2 4" key="1">
    <citation type="journal article" date="2011" name="Nature">
        <title>The Medicago genome provides insight into the evolution of rhizobial symbioses.</title>
        <authorList>
            <person name="Young N.D."/>
            <person name="Debelle F."/>
            <person name="Oldroyd G.E."/>
            <person name="Geurts R."/>
            <person name="Cannon S.B."/>
            <person name="Udvardi M.K."/>
            <person name="Benedito V.A."/>
            <person name="Mayer K.F."/>
            <person name="Gouzy J."/>
            <person name="Schoof H."/>
            <person name="Van de Peer Y."/>
            <person name="Proost S."/>
            <person name="Cook D.R."/>
            <person name="Meyers B.C."/>
            <person name="Spannagl M."/>
            <person name="Cheung F."/>
            <person name="De Mita S."/>
            <person name="Krishnakumar V."/>
            <person name="Gundlach H."/>
            <person name="Zhou S."/>
            <person name="Mudge J."/>
            <person name="Bharti A.K."/>
            <person name="Murray J.D."/>
            <person name="Naoumkina M.A."/>
            <person name="Rosen B."/>
            <person name="Silverstein K.A."/>
            <person name="Tang H."/>
            <person name="Rombauts S."/>
            <person name="Zhao P.X."/>
            <person name="Zhou P."/>
            <person name="Barbe V."/>
            <person name="Bardou P."/>
            <person name="Bechner M."/>
            <person name="Bellec A."/>
            <person name="Berger A."/>
            <person name="Berges H."/>
            <person name="Bidwell S."/>
            <person name="Bisseling T."/>
            <person name="Choisne N."/>
            <person name="Couloux A."/>
            <person name="Denny R."/>
            <person name="Deshpande S."/>
            <person name="Dai X."/>
            <person name="Doyle J.J."/>
            <person name="Dudez A.M."/>
            <person name="Farmer A.D."/>
            <person name="Fouteau S."/>
            <person name="Franken C."/>
            <person name="Gibelin C."/>
            <person name="Gish J."/>
            <person name="Goldstein S."/>
            <person name="Gonzalez A.J."/>
            <person name="Green P.J."/>
            <person name="Hallab A."/>
            <person name="Hartog M."/>
            <person name="Hua A."/>
            <person name="Humphray S.J."/>
            <person name="Jeong D.H."/>
            <person name="Jing Y."/>
            <person name="Jocker A."/>
            <person name="Kenton S.M."/>
            <person name="Kim D.J."/>
            <person name="Klee K."/>
            <person name="Lai H."/>
            <person name="Lang C."/>
            <person name="Lin S."/>
            <person name="Macmil S.L."/>
            <person name="Magdelenat G."/>
            <person name="Matthews L."/>
            <person name="McCorrison J."/>
            <person name="Monaghan E.L."/>
            <person name="Mun J.H."/>
            <person name="Najar F.Z."/>
            <person name="Nicholson C."/>
            <person name="Noirot C."/>
            <person name="O'Bleness M."/>
            <person name="Paule C.R."/>
            <person name="Poulain J."/>
            <person name="Prion F."/>
            <person name="Qin B."/>
            <person name="Qu C."/>
            <person name="Retzel E.F."/>
            <person name="Riddle C."/>
            <person name="Sallet E."/>
            <person name="Samain S."/>
            <person name="Samson N."/>
            <person name="Sanders I."/>
            <person name="Saurat O."/>
            <person name="Scarpelli C."/>
            <person name="Schiex T."/>
            <person name="Segurens B."/>
            <person name="Severin A.J."/>
            <person name="Sherrier D.J."/>
            <person name="Shi R."/>
            <person name="Sims S."/>
            <person name="Singer S.R."/>
            <person name="Sinharoy S."/>
            <person name="Sterck L."/>
            <person name="Viollet A."/>
            <person name="Wang B.B."/>
            <person name="Wang K."/>
            <person name="Wang M."/>
            <person name="Wang X."/>
            <person name="Warfsmann J."/>
            <person name="Weissenbach J."/>
            <person name="White D.D."/>
            <person name="White J.D."/>
            <person name="Wiley G.B."/>
            <person name="Wincker P."/>
            <person name="Xing Y."/>
            <person name="Yang L."/>
            <person name="Yao Z."/>
            <person name="Ying F."/>
            <person name="Zhai J."/>
            <person name="Zhou L."/>
            <person name="Zuber A."/>
            <person name="Denarie J."/>
            <person name="Dixon R.A."/>
            <person name="May G.D."/>
            <person name="Schwartz D.C."/>
            <person name="Rogers J."/>
            <person name="Quetier F."/>
            <person name="Town C.D."/>
            <person name="Roe B.A."/>
        </authorList>
    </citation>
    <scope>NUCLEOTIDE SEQUENCE [LARGE SCALE GENOMIC DNA]</scope>
    <source>
        <strain evidence="2">A17</strain>
        <strain evidence="3 4">cv. Jemalong A17</strain>
    </source>
</reference>
<dbReference type="InterPro" id="IPR001810">
    <property type="entry name" value="F-box_dom"/>
</dbReference>
<protein>
    <submittedName>
        <fullName evidence="2">Cytochrome C biogenesis protein ccsA, putative</fullName>
    </submittedName>
</protein>
<proteinExistence type="predicted"/>
<dbReference type="Pfam" id="PF00646">
    <property type="entry name" value="F-box"/>
    <property type="match status" value="1"/>
</dbReference>
<evidence type="ECO:0000259" key="1">
    <source>
        <dbReference type="PROSITE" id="PS50181"/>
    </source>
</evidence>
<reference evidence="3" key="3">
    <citation type="submission" date="2015-04" db="UniProtKB">
        <authorList>
            <consortium name="EnsemblPlants"/>
        </authorList>
    </citation>
    <scope>IDENTIFICATION</scope>
    <source>
        <strain evidence="3">cv. Jemalong A17</strain>
    </source>
</reference>
<name>G7IWD5_MEDTR</name>
<accession>G7IWD5</accession>
<sequence length="282" mass="32037">MLQICFFLTGSETMKTGRRYEKEDRLSDLPDCILLYILSFLNTKQVIQTCILSIRCKNLPTCRWNNLWKRLSTLRLSGPLKSFKGPSKLVSGILSLRNDSTALYTLEFICDQEYNWWIRNAQVLCISSFTLVNLTIYCYSYYLSYKLSALSICNFAFTGSPNRKLYGSHLSCVKHLYINTNMVSSGRTEKDSLVLLNWLLEFANITSLTISYSTLQVLSLVPNLFKVKLTTLCNVESLAVKRDGHLLYMALVGQRTSILDGVLDFLLQNSPSAKLVVPGLLE</sequence>
<dbReference type="PANTHER" id="PTHR34223">
    <property type="entry name" value="OS11G0201299 PROTEIN"/>
    <property type="match status" value="1"/>
</dbReference>
<gene>
    <name evidence="2" type="ordered locus">MTR_3g023640</name>
</gene>
<dbReference type="SUPFAM" id="SSF81383">
    <property type="entry name" value="F-box domain"/>
    <property type="match status" value="1"/>
</dbReference>
<dbReference type="PROSITE" id="PS50181">
    <property type="entry name" value="FBOX"/>
    <property type="match status" value="1"/>
</dbReference>
<reference evidence="2 4" key="2">
    <citation type="journal article" date="2014" name="BMC Genomics">
        <title>An improved genome release (version Mt4.0) for the model legume Medicago truncatula.</title>
        <authorList>
            <person name="Tang H."/>
            <person name="Krishnakumar V."/>
            <person name="Bidwell S."/>
            <person name="Rosen B."/>
            <person name="Chan A."/>
            <person name="Zhou S."/>
            <person name="Gentzbittel L."/>
            <person name="Childs K.L."/>
            <person name="Yandell M."/>
            <person name="Gundlach H."/>
            <person name="Mayer K.F."/>
            <person name="Schwartz D.C."/>
            <person name="Town C.D."/>
        </authorList>
    </citation>
    <scope>GENOME REANNOTATION</scope>
    <source>
        <strain evidence="3 4">cv. Jemalong A17</strain>
    </source>
</reference>
<dbReference type="HOGENOM" id="CLU_010721_2_0_1"/>
<dbReference type="Gene3D" id="1.20.1280.50">
    <property type="match status" value="1"/>
</dbReference>
<evidence type="ECO:0000313" key="3">
    <source>
        <dbReference type="EnsemblPlants" id="AES69186"/>
    </source>
</evidence>
<dbReference type="InterPro" id="IPR053197">
    <property type="entry name" value="F-box_SCFL_complex_component"/>
</dbReference>
<dbReference type="PaxDb" id="3880-AES69186"/>
<dbReference type="PANTHER" id="PTHR34223:SF51">
    <property type="entry name" value="OS06G0556300 PROTEIN"/>
    <property type="match status" value="1"/>
</dbReference>
<dbReference type="InterPro" id="IPR036047">
    <property type="entry name" value="F-box-like_dom_sf"/>
</dbReference>
<evidence type="ECO:0000313" key="4">
    <source>
        <dbReference type="Proteomes" id="UP000002051"/>
    </source>
</evidence>
<dbReference type="AlphaFoldDB" id="G7IWD5"/>
<organism evidence="2 4">
    <name type="scientific">Medicago truncatula</name>
    <name type="common">Barrel medic</name>
    <name type="synonym">Medicago tribuloides</name>
    <dbReference type="NCBI Taxonomy" id="3880"/>
    <lineage>
        <taxon>Eukaryota</taxon>
        <taxon>Viridiplantae</taxon>
        <taxon>Streptophyta</taxon>
        <taxon>Embryophyta</taxon>
        <taxon>Tracheophyta</taxon>
        <taxon>Spermatophyta</taxon>
        <taxon>Magnoliopsida</taxon>
        <taxon>eudicotyledons</taxon>
        <taxon>Gunneridae</taxon>
        <taxon>Pentapetalae</taxon>
        <taxon>rosids</taxon>
        <taxon>fabids</taxon>
        <taxon>Fabales</taxon>
        <taxon>Fabaceae</taxon>
        <taxon>Papilionoideae</taxon>
        <taxon>50 kb inversion clade</taxon>
        <taxon>NPAAA clade</taxon>
        <taxon>Hologalegina</taxon>
        <taxon>IRL clade</taxon>
        <taxon>Trifolieae</taxon>
        <taxon>Medicago</taxon>
    </lineage>
</organism>
<dbReference type="Proteomes" id="UP000002051">
    <property type="component" value="Chromosome 3"/>
</dbReference>
<dbReference type="EMBL" id="CM001219">
    <property type="protein sequence ID" value="AES69186.1"/>
    <property type="molecule type" value="Genomic_DNA"/>
</dbReference>
<dbReference type="EnsemblPlants" id="AES69186">
    <property type="protein sequence ID" value="AES69186"/>
    <property type="gene ID" value="MTR_3g023640"/>
</dbReference>
<feature type="domain" description="F-box" evidence="1">
    <location>
        <begin position="23"/>
        <end position="71"/>
    </location>
</feature>
<evidence type="ECO:0000313" key="2">
    <source>
        <dbReference type="EMBL" id="AES69186.1"/>
    </source>
</evidence>